<proteinExistence type="predicted"/>
<dbReference type="PANTHER" id="PTHR35802">
    <property type="entry name" value="PROTEASE SYNTHASE AND SPORULATION PROTEIN PAI 2"/>
    <property type="match status" value="1"/>
</dbReference>
<evidence type="ECO:0000313" key="1">
    <source>
        <dbReference type="EMBL" id="ANI15569.1"/>
    </source>
</evidence>
<evidence type="ECO:0000313" key="2">
    <source>
        <dbReference type="Proteomes" id="UP000077748"/>
    </source>
</evidence>
<name>A0A1A9KDK1_9PSED</name>
<dbReference type="EMBL" id="CP015878">
    <property type="protein sequence ID" value="ANI15569.1"/>
    <property type="molecule type" value="Genomic_DNA"/>
</dbReference>
<dbReference type="InterPro" id="IPR012349">
    <property type="entry name" value="Split_barrel_FMN-bd"/>
</dbReference>
<accession>A0A1A9KDK1</accession>
<sequence>MYLPEHFRETRVDALHRLIQAHPLGMLVHGSGGGLDADHIPFELLPEEGCLRAHVARANPLWQHADGSEVLVVFRGAEHYISPNWYPSKHLSHEQVPTWNYQVVHARGTLRVVDDERFVRGLVGRLTRTHEAGEARPWRMADSTPEFIAGMLAKVVGIEVQIHELVGKSKLSQNKVADDIRGAAGRLDEEGAVELAGAMREQLPS</sequence>
<dbReference type="PIRSF" id="PIRSF010372">
    <property type="entry name" value="PaiB"/>
    <property type="match status" value="1"/>
</dbReference>
<reference evidence="1 2" key="1">
    <citation type="submission" date="2016-05" db="EMBL/GenBank/DDBJ databases">
        <title>Genome Sequence of Pseudomonas citronellolis Strain SJTE-3, an Estrogens and Persistent Organic Pollutants degradation strain.</title>
        <authorList>
            <person name="Liang R."/>
        </authorList>
    </citation>
    <scope>NUCLEOTIDE SEQUENCE [LARGE SCALE GENOMIC DNA]</scope>
    <source>
        <strain evidence="1 2">SJTE-3</strain>
    </source>
</reference>
<protein>
    <submittedName>
        <fullName evidence="1">Transcriptional regulator</fullName>
    </submittedName>
</protein>
<dbReference type="PANTHER" id="PTHR35802:SF1">
    <property type="entry name" value="PROTEASE SYNTHASE AND SPORULATION PROTEIN PAI 2"/>
    <property type="match status" value="1"/>
</dbReference>
<dbReference type="InterPro" id="IPR007396">
    <property type="entry name" value="TR_PAI2-type"/>
</dbReference>
<dbReference type="SUPFAM" id="SSF50475">
    <property type="entry name" value="FMN-binding split barrel"/>
    <property type="match status" value="1"/>
</dbReference>
<dbReference type="RefSeq" id="WP_064583350.1">
    <property type="nucleotide sequence ID" value="NZ_CP015878.1"/>
</dbReference>
<dbReference type="Pfam" id="PF04299">
    <property type="entry name" value="FMN_bind_2"/>
    <property type="match status" value="1"/>
</dbReference>
<organism evidence="1 2">
    <name type="scientific">Pseudomonas citronellolis</name>
    <dbReference type="NCBI Taxonomy" id="53408"/>
    <lineage>
        <taxon>Bacteria</taxon>
        <taxon>Pseudomonadati</taxon>
        <taxon>Pseudomonadota</taxon>
        <taxon>Gammaproteobacteria</taxon>
        <taxon>Pseudomonadales</taxon>
        <taxon>Pseudomonadaceae</taxon>
        <taxon>Pseudomonas</taxon>
    </lineage>
</organism>
<dbReference type="Gene3D" id="2.30.110.10">
    <property type="entry name" value="Electron Transport, Fmn-binding Protein, Chain A"/>
    <property type="match status" value="1"/>
</dbReference>
<dbReference type="Proteomes" id="UP000077748">
    <property type="component" value="Chromosome"/>
</dbReference>
<dbReference type="AlphaFoldDB" id="A0A1A9KDK1"/>
<gene>
    <name evidence="1" type="ORF">A9C11_16985</name>
</gene>